<gene>
    <name evidence="1" type="ORF">EBB06_12230</name>
</gene>
<comment type="caution">
    <text evidence="1">The sequence shown here is derived from an EMBL/GenBank/DDBJ whole genome shotgun (WGS) entry which is preliminary data.</text>
</comment>
<dbReference type="RefSeq" id="WP_129213445.1">
    <property type="nucleotide sequence ID" value="NZ_REGR01000014.1"/>
</dbReference>
<proteinExistence type="predicted"/>
<protein>
    <recommendedName>
        <fullName evidence="3">CENP-V/GFA domain-containing protein</fullName>
    </recommendedName>
</protein>
<reference evidence="1 2" key="1">
    <citation type="submission" date="2018-10" db="EMBL/GenBank/DDBJ databases">
        <title>Draft genome of Fastidiocella sp. strain 375T, a bacterium isolated from a karstic cave dripping water.</title>
        <authorList>
            <person name="Coelho C."/>
            <person name="Verissimo A."/>
            <person name="Tiago I."/>
        </authorList>
    </citation>
    <scope>NUCLEOTIDE SEQUENCE [LARGE SCALE GENOMIC DNA]</scope>
    <source>
        <strain evidence="1 2">CAVE-375</strain>
    </source>
</reference>
<evidence type="ECO:0000313" key="1">
    <source>
        <dbReference type="EMBL" id="RXZ42656.1"/>
    </source>
</evidence>
<keyword evidence="2" id="KW-1185">Reference proteome</keyword>
<sequence>MSEYKHKEAFALMHYACPCGHREVIWNERDGVTPFTVGCPSCGDGVGLAHHSLWLDRCVPDYKPHPGQRVFCAMPAARAESLARKIAESRVRPGKEREDLIGYLTDDIWRNGEGPDIRIEGYGMAEI</sequence>
<accession>A0ABY0FAI6</accession>
<evidence type="ECO:0000313" key="2">
    <source>
        <dbReference type="Proteomes" id="UP000290682"/>
    </source>
</evidence>
<organism evidence="1 2">
    <name type="scientific">Crenobacter cavernae</name>
    <dbReference type="NCBI Taxonomy" id="2290923"/>
    <lineage>
        <taxon>Bacteria</taxon>
        <taxon>Pseudomonadati</taxon>
        <taxon>Pseudomonadota</taxon>
        <taxon>Betaproteobacteria</taxon>
        <taxon>Neisseriales</taxon>
        <taxon>Neisseriaceae</taxon>
        <taxon>Crenobacter</taxon>
    </lineage>
</organism>
<dbReference type="EMBL" id="REGR01000014">
    <property type="protein sequence ID" value="RXZ42656.1"/>
    <property type="molecule type" value="Genomic_DNA"/>
</dbReference>
<name>A0ABY0FAI6_9NEIS</name>
<dbReference type="Proteomes" id="UP000290682">
    <property type="component" value="Unassembled WGS sequence"/>
</dbReference>
<evidence type="ECO:0008006" key="3">
    <source>
        <dbReference type="Google" id="ProtNLM"/>
    </source>
</evidence>